<proteinExistence type="inferred from homology"/>
<evidence type="ECO:0000256" key="4">
    <source>
        <dbReference type="ARBA" id="ARBA00022729"/>
    </source>
</evidence>
<dbReference type="Proteomes" id="UP000593565">
    <property type="component" value="Unassembled WGS sequence"/>
</dbReference>
<dbReference type="Pfam" id="PF21177">
    <property type="entry name" value="LIF-R_Ig-like"/>
    <property type="match status" value="1"/>
</dbReference>
<evidence type="ECO:0000256" key="8">
    <source>
        <dbReference type="ARBA" id="ARBA00023170"/>
    </source>
</evidence>
<keyword evidence="4 12" id="KW-0732">Signal</keyword>
<accession>A0A7J5ZW00</accession>
<reference evidence="14 15" key="1">
    <citation type="submission" date="2020-02" db="EMBL/GenBank/DDBJ databases">
        <title>A chromosome-scale genome assembly of the black bullhead catfish (Ameiurus melas).</title>
        <authorList>
            <person name="Wen M."/>
            <person name="Zham M."/>
            <person name="Cabau C."/>
            <person name="Klopp C."/>
            <person name="Donnadieu C."/>
            <person name="Roques C."/>
            <person name="Bouchez O."/>
            <person name="Lampietro C."/>
            <person name="Jouanno E."/>
            <person name="Herpin A."/>
            <person name="Louis A."/>
            <person name="Berthelot C."/>
            <person name="Parey E."/>
            <person name="Roest-Crollius H."/>
            <person name="Braasch I."/>
            <person name="Postlethwait J."/>
            <person name="Robinson-Rechavi M."/>
            <person name="Echchiki A."/>
            <person name="Begum T."/>
            <person name="Montfort J."/>
            <person name="Schartl M."/>
            <person name="Bobe J."/>
            <person name="Guiguen Y."/>
        </authorList>
    </citation>
    <scope>NUCLEOTIDE SEQUENCE [LARGE SCALE GENOMIC DNA]</scope>
    <source>
        <strain evidence="14">M_S1</strain>
        <tissue evidence="14">Blood</tissue>
    </source>
</reference>
<keyword evidence="3 11" id="KW-0812">Transmembrane</keyword>
<keyword evidence="5" id="KW-0677">Repeat</keyword>
<evidence type="ECO:0000313" key="14">
    <source>
        <dbReference type="EMBL" id="KAF4074805.1"/>
    </source>
</evidence>
<keyword evidence="8" id="KW-0675">Receptor</keyword>
<dbReference type="InterPro" id="IPR003961">
    <property type="entry name" value="FN3_dom"/>
</dbReference>
<dbReference type="InterPro" id="IPR036116">
    <property type="entry name" value="FN3_sf"/>
</dbReference>
<dbReference type="CDD" id="cd00063">
    <property type="entry name" value="FN3"/>
    <property type="match status" value="1"/>
</dbReference>
<gene>
    <name evidence="14" type="ORF">AMELA_G00243610</name>
</gene>
<feature type="transmembrane region" description="Helical" evidence="11">
    <location>
        <begin position="666"/>
        <end position="690"/>
    </location>
</feature>
<dbReference type="PROSITE" id="PS50853">
    <property type="entry name" value="FN3"/>
    <property type="match status" value="2"/>
</dbReference>
<evidence type="ECO:0000256" key="2">
    <source>
        <dbReference type="ARBA" id="ARBA00008921"/>
    </source>
</evidence>
<dbReference type="PANTHER" id="PTHR48423:SF1">
    <property type="entry name" value="INTERLEUKIN-27 RECEPTOR SUBUNIT ALPHA"/>
    <property type="match status" value="1"/>
</dbReference>
<organism evidence="14 15">
    <name type="scientific">Ameiurus melas</name>
    <name type="common">Black bullhead</name>
    <name type="synonym">Silurus melas</name>
    <dbReference type="NCBI Taxonomy" id="219545"/>
    <lineage>
        <taxon>Eukaryota</taxon>
        <taxon>Metazoa</taxon>
        <taxon>Chordata</taxon>
        <taxon>Craniata</taxon>
        <taxon>Vertebrata</taxon>
        <taxon>Euteleostomi</taxon>
        <taxon>Actinopterygii</taxon>
        <taxon>Neopterygii</taxon>
        <taxon>Teleostei</taxon>
        <taxon>Ostariophysi</taxon>
        <taxon>Siluriformes</taxon>
        <taxon>Ictaluridae</taxon>
        <taxon>Ameiurus</taxon>
    </lineage>
</organism>
<evidence type="ECO:0000256" key="7">
    <source>
        <dbReference type="ARBA" id="ARBA00023136"/>
    </source>
</evidence>
<keyword evidence="6 11" id="KW-1133">Transmembrane helix</keyword>
<dbReference type="Gene3D" id="2.60.40.10">
    <property type="entry name" value="Immunoglobulins"/>
    <property type="match status" value="6"/>
</dbReference>
<evidence type="ECO:0000256" key="10">
    <source>
        <dbReference type="SAM" id="MobiDB-lite"/>
    </source>
</evidence>
<dbReference type="Pfam" id="PF17971">
    <property type="entry name" value="LIFR_D2"/>
    <property type="match status" value="1"/>
</dbReference>
<dbReference type="PANTHER" id="PTHR48423">
    <property type="entry name" value="INTERLEUKIN-27 RECEPTOR SUBUNIT ALPHA"/>
    <property type="match status" value="1"/>
</dbReference>
<protein>
    <recommendedName>
        <fullName evidence="13">Fibronectin type-III domain-containing protein</fullName>
    </recommendedName>
</protein>
<feature type="transmembrane region" description="Helical" evidence="11">
    <location>
        <begin position="888"/>
        <end position="912"/>
    </location>
</feature>
<dbReference type="SUPFAM" id="SSF49265">
    <property type="entry name" value="Fibronectin type III"/>
    <property type="match status" value="4"/>
</dbReference>
<feature type="region of interest" description="Disordered" evidence="10">
    <location>
        <begin position="735"/>
        <end position="770"/>
    </location>
</feature>
<dbReference type="InterPro" id="IPR013783">
    <property type="entry name" value="Ig-like_fold"/>
</dbReference>
<feature type="chain" id="PRO_5029539152" description="Fibronectin type-III domain-containing protein" evidence="12">
    <location>
        <begin position="26"/>
        <end position="935"/>
    </location>
</feature>
<evidence type="ECO:0000256" key="9">
    <source>
        <dbReference type="ARBA" id="ARBA00023180"/>
    </source>
</evidence>
<dbReference type="EMBL" id="JAAGNN010000022">
    <property type="protein sequence ID" value="KAF4074805.1"/>
    <property type="molecule type" value="Genomic_DNA"/>
</dbReference>
<dbReference type="Pfam" id="PF25552">
    <property type="entry name" value="LIFR_D4"/>
    <property type="match status" value="1"/>
</dbReference>
<keyword evidence="7 11" id="KW-0472">Membrane</keyword>
<keyword evidence="9" id="KW-0325">Glycoprotein</keyword>
<evidence type="ECO:0000313" key="15">
    <source>
        <dbReference type="Proteomes" id="UP000593565"/>
    </source>
</evidence>
<feature type="signal peptide" evidence="12">
    <location>
        <begin position="1"/>
        <end position="25"/>
    </location>
</feature>
<dbReference type="GO" id="GO:0005886">
    <property type="term" value="C:plasma membrane"/>
    <property type="evidence" value="ECO:0007669"/>
    <property type="project" value="UniProtKB-ARBA"/>
</dbReference>
<feature type="domain" description="Fibronectin type-III" evidence="13">
    <location>
        <begin position="304"/>
        <end position="398"/>
    </location>
</feature>
<comment type="subcellular location">
    <subcellularLocation>
        <location evidence="1">Membrane</location>
        <topology evidence="1">Single-pass type I membrane protein</topology>
    </subcellularLocation>
</comment>
<evidence type="ECO:0000256" key="11">
    <source>
        <dbReference type="SAM" id="Phobius"/>
    </source>
</evidence>
<evidence type="ECO:0000256" key="1">
    <source>
        <dbReference type="ARBA" id="ARBA00004479"/>
    </source>
</evidence>
<comment type="caution">
    <text evidence="14">The sequence shown here is derived from an EMBL/GenBank/DDBJ whole genome shotgun (WGS) entry which is preliminary data.</text>
</comment>
<dbReference type="InterPro" id="IPR048497">
    <property type="entry name" value="LIF-R-like_Ig-like"/>
</dbReference>
<dbReference type="InterPro" id="IPR052672">
    <property type="entry name" value="Type1_Cytokine_Rcpt_Type2"/>
</dbReference>
<comment type="similarity">
    <text evidence="2">Belongs to the type I cytokine receptor family. Type 2 subfamily.</text>
</comment>
<dbReference type="PROSITE" id="PS51257">
    <property type="entry name" value="PROKAR_LIPOPROTEIN"/>
    <property type="match status" value="1"/>
</dbReference>
<feature type="compositionally biased region" description="Acidic residues" evidence="10">
    <location>
        <begin position="752"/>
        <end position="770"/>
    </location>
</feature>
<sequence>MKMMRMYTQLLLLLSACLTPNLVHSEPSVPQSVSVQKHMESQTLTLSWRSEASHFDVEIYLTEIMELVLNESIRVEADSKTGSRDWSWRSAVPLECTSCSVRIRARHVDAVSQWSPLLTILGMDVPDQPEAQMYPQDRVLEVGGNVTVCCITPEGVAFSSIAYGKQDVAVIRLSRRSYSATITHLQKSSYTGTNAVCFSNTSILTGTVLFIGYPPGDEGLQCETRDLQSAECRWSRGRETGLQKRDLLTKYTLNNRNCTEDRRDRNQCRSDRWESSWTLVAKNPLGMVQLSDSAHIDQRIRLLAPVNVMSDAEAWKARVRWSWTVEAYQTLSLLCEVQLDSGGHAHTRNYTGLGLSSVVLDSLMPDTEYSFSIRCASLQYFWRWGDWSAPYSLHTHMDRPKAPDVWVWRTSENIGQVMWKALSPRDSHGALTAYEVSQRDGEEDGWTTVSLPPSVSSTPISLSNSSDVTVAVAARNPVGLSQRSTVTVPQYTADSELSVSQLLGHGGGLTVSWNSDHNSTQAYVLEWVPTCCPASSACSIQWETLSPSNTSTVIQSGSLDPGVQYTVSVFALLPEASVLLQRGYGYGQEEVPSLSVGDLSALQSGSDVVLSWTHVPVSNLTDPALSSYTVKSVPLGSYKFTVRAYTSAGEGMESTVAIKTESNTDMMLVEILVALGAMSFCLIIITTFCYKNREWVKKAFYPEIPGPKLTGDWSAPPGPLDLKPPPHSLVHIVESPDKEGRVTVPSGQEEPAHEDEDENQNVEVDTDSDEPALLRYYNQLVSDTSDCSTSSTDSAQTQVTYTGIQSPAYRPQNQPETVFEAEPLEESPGVGYKPQCSWRPDSPENQNFCESLGSPTSVTSSQFLIPESSEEHPETSGSWFQNLLSGKFLVSISVSFNVQTSLLFITGIMGWISRILLNSCCFCSRTFSVKDTSPH</sequence>
<feature type="domain" description="Fibronectin type-III" evidence="13">
    <location>
        <begin position="399"/>
        <end position="495"/>
    </location>
</feature>
<evidence type="ECO:0000256" key="6">
    <source>
        <dbReference type="ARBA" id="ARBA00022989"/>
    </source>
</evidence>
<dbReference type="AlphaFoldDB" id="A0A7J5ZW00"/>
<evidence type="ECO:0000256" key="3">
    <source>
        <dbReference type="ARBA" id="ARBA00022692"/>
    </source>
</evidence>
<name>A0A7J5ZW00_AMEME</name>
<evidence type="ECO:0000256" key="12">
    <source>
        <dbReference type="SAM" id="SignalP"/>
    </source>
</evidence>
<keyword evidence="15" id="KW-1185">Reference proteome</keyword>
<dbReference type="InterPro" id="IPR040817">
    <property type="entry name" value="LIFR_D2"/>
</dbReference>
<dbReference type="SMART" id="SM00060">
    <property type="entry name" value="FN3"/>
    <property type="match status" value="4"/>
</dbReference>
<evidence type="ECO:0000259" key="13">
    <source>
        <dbReference type="PROSITE" id="PS50853"/>
    </source>
</evidence>
<evidence type="ECO:0000256" key="5">
    <source>
        <dbReference type="ARBA" id="ARBA00022737"/>
    </source>
</evidence>